<dbReference type="GeneID" id="6077125"/>
<evidence type="ECO:0000313" key="1">
    <source>
        <dbReference type="EMBL" id="EDR07789.1"/>
    </source>
</evidence>
<proteinExistence type="predicted"/>
<sequence>MARTGLIAFYPASGLFYHHTARLGHVVNYYDLNGYTMTEDLAVSLALAQAIKALSLKRLVYLLSHFNSKELSPHFTLSLLIRVAHGLSDLFFWISVFNCVIFDASDASTLTTGHGRVGSSSRQVDLRERRLSPKLMGLLIVVLYTAAPFHASNISDAIADGAFGALSYPNIEQILKRSLPFFPPPTIHSGEHILCMVPKGLILASEA</sequence>
<dbReference type="Proteomes" id="UP000001194">
    <property type="component" value="Unassembled WGS sequence"/>
</dbReference>
<dbReference type="HOGENOM" id="CLU_1326575_0_0_1"/>
<organism evidence="2">
    <name type="scientific">Laccaria bicolor (strain S238N-H82 / ATCC MYA-4686)</name>
    <name type="common">Bicoloured deceiver</name>
    <name type="synonym">Laccaria laccata var. bicolor</name>
    <dbReference type="NCBI Taxonomy" id="486041"/>
    <lineage>
        <taxon>Eukaryota</taxon>
        <taxon>Fungi</taxon>
        <taxon>Dikarya</taxon>
        <taxon>Basidiomycota</taxon>
        <taxon>Agaricomycotina</taxon>
        <taxon>Agaricomycetes</taxon>
        <taxon>Agaricomycetidae</taxon>
        <taxon>Agaricales</taxon>
        <taxon>Agaricineae</taxon>
        <taxon>Hydnangiaceae</taxon>
        <taxon>Laccaria</taxon>
    </lineage>
</organism>
<name>B0DBW5_LACBS</name>
<dbReference type="EMBL" id="DS547103">
    <property type="protein sequence ID" value="EDR07789.1"/>
    <property type="molecule type" value="Genomic_DNA"/>
</dbReference>
<dbReference type="KEGG" id="lbc:LACBIDRAFT_327494"/>
<reference evidence="1 2" key="1">
    <citation type="journal article" date="2008" name="Nature">
        <title>The genome of Laccaria bicolor provides insights into mycorrhizal symbiosis.</title>
        <authorList>
            <person name="Martin F."/>
            <person name="Aerts A."/>
            <person name="Ahren D."/>
            <person name="Brun A."/>
            <person name="Danchin E.G.J."/>
            <person name="Duchaussoy F."/>
            <person name="Gibon J."/>
            <person name="Kohler A."/>
            <person name="Lindquist E."/>
            <person name="Pereda V."/>
            <person name="Salamov A."/>
            <person name="Shapiro H.J."/>
            <person name="Wuyts J."/>
            <person name="Blaudez D."/>
            <person name="Buee M."/>
            <person name="Brokstein P."/>
            <person name="Canbaeck B."/>
            <person name="Cohen D."/>
            <person name="Courty P.E."/>
            <person name="Coutinho P.M."/>
            <person name="Delaruelle C."/>
            <person name="Detter J.C."/>
            <person name="Deveau A."/>
            <person name="DiFazio S."/>
            <person name="Duplessis S."/>
            <person name="Fraissinet-Tachet L."/>
            <person name="Lucic E."/>
            <person name="Frey-Klett P."/>
            <person name="Fourrey C."/>
            <person name="Feussner I."/>
            <person name="Gay G."/>
            <person name="Grimwood J."/>
            <person name="Hoegger P.J."/>
            <person name="Jain P."/>
            <person name="Kilaru S."/>
            <person name="Labbe J."/>
            <person name="Lin Y.C."/>
            <person name="Legue V."/>
            <person name="Le Tacon F."/>
            <person name="Marmeisse R."/>
            <person name="Melayah D."/>
            <person name="Montanini B."/>
            <person name="Muratet M."/>
            <person name="Nehls U."/>
            <person name="Niculita-Hirzel H."/>
            <person name="Oudot-Le Secq M.P."/>
            <person name="Peter M."/>
            <person name="Quesneville H."/>
            <person name="Rajashekar B."/>
            <person name="Reich M."/>
            <person name="Rouhier N."/>
            <person name="Schmutz J."/>
            <person name="Yin T."/>
            <person name="Chalot M."/>
            <person name="Henrissat B."/>
            <person name="Kuees U."/>
            <person name="Lucas S."/>
            <person name="Van de Peer Y."/>
            <person name="Podila G.K."/>
            <person name="Polle A."/>
            <person name="Pukkila P.J."/>
            <person name="Richardson P.M."/>
            <person name="Rouze P."/>
            <person name="Sanders I.R."/>
            <person name="Stajich J.E."/>
            <person name="Tunlid A."/>
            <person name="Tuskan G."/>
            <person name="Grigoriev I.V."/>
        </authorList>
    </citation>
    <scope>NUCLEOTIDE SEQUENCE [LARGE SCALE GENOMIC DNA]</scope>
    <source>
        <strain evidence="2">S238N-H82 / ATCC MYA-4686</strain>
    </source>
</reference>
<evidence type="ECO:0000313" key="2">
    <source>
        <dbReference type="Proteomes" id="UP000001194"/>
    </source>
</evidence>
<protein>
    <submittedName>
        <fullName evidence="1">Predicted protein</fullName>
    </submittedName>
</protein>
<accession>B0DBW5</accession>
<keyword evidence="2" id="KW-1185">Reference proteome</keyword>
<dbReference type="AlphaFoldDB" id="B0DBW5"/>
<dbReference type="InParanoid" id="B0DBW5"/>
<dbReference type="RefSeq" id="XP_001881578.1">
    <property type="nucleotide sequence ID" value="XM_001881543.1"/>
</dbReference>
<gene>
    <name evidence="1" type="ORF">LACBIDRAFT_327494</name>
</gene>